<protein>
    <submittedName>
        <fullName evidence="1">Uncharacterized protein</fullName>
    </submittedName>
</protein>
<gene>
    <name evidence="1" type="ORF">DVT68_11240</name>
</gene>
<dbReference type="AlphaFoldDB" id="A0A370K9E9"/>
<sequence>MATNFARAHSADIRLPPLEAFVAWAHRILDPATPESERRAIEPRFLALLPAVRALGVFEPFELRDPALRAWPADEMATSTGLV</sequence>
<evidence type="ECO:0000313" key="2">
    <source>
        <dbReference type="Proteomes" id="UP000254711"/>
    </source>
</evidence>
<proteinExistence type="predicted"/>
<organism evidence="1 2">
    <name type="scientific">Dyella solisilvae</name>
    <dbReference type="NCBI Taxonomy" id="1920168"/>
    <lineage>
        <taxon>Bacteria</taxon>
        <taxon>Pseudomonadati</taxon>
        <taxon>Pseudomonadota</taxon>
        <taxon>Gammaproteobacteria</taxon>
        <taxon>Lysobacterales</taxon>
        <taxon>Rhodanobacteraceae</taxon>
        <taxon>Dyella</taxon>
    </lineage>
</organism>
<comment type="caution">
    <text evidence="1">The sequence shown here is derived from an EMBL/GenBank/DDBJ whole genome shotgun (WGS) entry which is preliminary data.</text>
</comment>
<dbReference type="Proteomes" id="UP000254711">
    <property type="component" value="Unassembled WGS sequence"/>
</dbReference>
<accession>A0A370K9E9</accession>
<name>A0A370K9E9_9GAMM</name>
<dbReference type="RefSeq" id="WP_114825353.1">
    <property type="nucleotide sequence ID" value="NZ_QQSY01000002.1"/>
</dbReference>
<evidence type="ECO:0000313" key="1">
    <source>
        <dbReference type="EMBL" id="RDI99271.1"/>
    </source>
</evidence>
<keyword evidence="2" id="KW-1185">Reference proteome</keyword>
<dbReference type="EMBL" id="QQSY01000002">
    <property type="protein sequence ID" value="RDI99271.1"/>
    <property type="molecule type" value="Genomic_DNA"/>
</dbReference>
<dbReference type="OrthoDB" id="1453999at2"/>
<reference evidence="1 2" key="1">
    <citation type="submission" date="2018-07" db="EMBL/GenBank/DDBJ databases">
        <title>Dyella solisilvae sp. nov., isolated from the pine and broad-leaved mixed forest soil.</title>
        <authorList>
            <person name="Gao Z."/>
            <person name="Qiu L."/>
        </authorList>
    </citation>
    <scope>NUCLEOTIDE SEQUENCE [LARGE SCALE GENOMIC DNA]</scope>
    <source>
        <strain evidence="1 2">DHG54</strain>
    </source>
</reference>